<reference evidence="12 13" key="1">
    <citation type="submission" date="2019-08" db="EMBL/GenBank/DDBJ databases">
        <authorList>
            <person name="Shi S."/>
        </authorList>
    </citation>
    <scope>NUCLEOTIDE SEQUENCE [LARGE SCALE GENOMIC DNA]</scope>
    <source>
        <strain evidence="12 13">GY10130</strain>
    </source>
</reference>
<dbReference type="EMBL" id="VRTY01000107">
    <property type="protein sequence ID" value="TXK29670.1"/>
    <property type="molecule type" value="Genomic_DNA"/>
</dbReference>
<evidence type="ECO:0000313" key="13">
    <source>
        <dbReference type="Proteomes" id="UP000321926"/>
    </source>
</evidence>
<dbReference type="Proteomes" id="UP000321926">
    <property type="component" value="Unassembled WGS sequence"/>
</dbReference>
<evidence type="ECO:0000256" key="6">
    <source>
        <dbReference type="ARBA" id="ARBA00034617"/>
    </source>
</evidence>
<dbReference type="GO" id="GO:0000725">
    <property type="term" value="P:recombinational repair"/>
    <property type="evidence" value="ECO:0007669"/>
    <property type="project" value="TreeGrafter"/>
</dbReference>
<comment type="catalytic activity">
    <reaction evidence="6">
        <text>Couples ATP hydrolysis with the unwinding of duplex DNA by translocating in the 3'-5' direction.</text>
        <dbReference type="EC" id="5.6.2.4"/>
    </reaction>
</comment>
<evidence type="ECO:0000256" key="4">
    <source>
        <dbReference type="ARBA" id="ARBA00022840"/>
    </source>
</evidence>
<evidence type="ECO:0000256" key="5">
    <source>
        <dbReference type="ARBA" id="ARBA00023235"/>
    </source>
</evidence>
<dbReference type="EC" id="5.6.2.4" evidence="7"/>
<keyword evidence="3 9" id="KW-0347">Helicase</keyword>
<dbReference type="OrthoDB" id="9810135at2"/>
<comment type="caution">
    <text evidence="12">The sequence shown here is derived from an EMBL/GenBank/DDBJ whole genome shotgun (WGS) entry which is preliminary data.</text>
</comment>
<dbReference type="GO" id="GO:0016887">
    <property type="term" value="F:ATP hydrolysis activity"/>
    <property type="evidence" value="ECO:0007669"/>
    <property type="project" value="RHEA"/>
</dbReference>
<dbReference type="GO" id="GO:0005524">
    <property type="term" value="F:ATP binding"/>
    <property type="evidence" value="ECO:0007669"/>
    <property type="project" value="UniProtKB-UniRule"/>
</dbReference>
<evidence type="ECO:0000256" key="8">
    <source>
        <dbReference type="ARBA" id="ARBA00048988"/>
    </source>
</evidence>
<evidence type="ECO:0000256" key="7">
    <source>
        <dbReference type="ARBA" id="ARBA00034808"/>
    </source>
</evidence>
<dbReference type="InterPro" id="IPR014017">
    <property type="entry name" value="DNA_helicase_UvrD-like_C"/>
</dbReference>
<dbReference type="RefSeq" id="WP_147923626.1">
    <property type="nucleotide sequence ID" value="NZ_VRTY01000107.1"/>
</dbReference>
<keyword evidence="4 9" id="KW-0067">ATP-binding</keyword>
<proteinExistence type="predicted"/>
<name>A0A5C8J4A4_9BACT</name>
<dbReference type="InterPro" id="IPR027417">
    <property type="entry name" value="P-loop_NTPase"/>
</dbReference>
<dbReference type="Pfam" id="PF00580">
    <property type="entry name" value="UvrD-helicase"/>
    <property type="match status" value="1"/>
</dbReference>
<dbReference type="GO" id="GO:0005829">
    <property type="term" value="C:cytosol"/>
    <property type="evidence" value="ECO:0007669"/>
    <property type="project" value="TreeGrafter"/>
</dbReference>
<keyword evidence="1 9" id="KW-0547">Nucleotide-binding</keyword>
<feature type="domain" description="UvrD-like helicase ATP-binding" evidence="10">
    <location>
        <begin position="1"/>
        <end position="500"/>
    </location>
</feature>
<dbReference type="InterPro" id="IPR014016">
    <property type="entry name" value="UvrD-like_ATP-bd"/>
</dbReference>
<comment type="catalytic activity">
    <reaction evidence="8">
        <text>ATP + H2O = ADP + phosphate + H(+)</text>
        <dbReference type="Rhea" id="RHEA:13065"/>
        <dbReference type="ChEBI" id="CHEBI:15377"/>
        <dbReference type="ChEBI" id="CHEBI:15378"/>
        <dbReference type="ChEBI" id="CHEBI:30616"/>
        <dbReference type="ChEBI" id="CHEBI:43474"/>
        <dbReference type="ChEBI" id="CHEBI:456216"/>
        <dbReference type="EC" id="5.6.2.4"/>
    </reaction>
</comment>
<dbReference type="SUPFAM" id="SSF52540">
    <property type="entry name" value="P-loop containing nucleoside triphosphate hydrolases"/>
    <property type="match status" value="1"/>
</dbReference>
<dbReference type="GO" id="GO:0003677">
    <property type="term" value="F:DNA binding"/>
    <property type="evidence" value="ECO:0007669"/>
    <property type="project" value="InterPro"/>
</dbReference>
<dbReference type="PROSITE" id="PS51198">
    <property type="entry name" value="UVRD_HELICASE_ATP_BIND"/>
    <property type="match status" value="1"/>
</dbReference>
<evidence type="ECO:0000313" key="12">
    <source>
        <dbReference type="EMBL" id="TXK29670.1"/>
    </source>
</evidence>
<evidence type="ECO:0000256" key="9">
    <source>
        <dbReference type="PROSITE-ProRule" id="PRU00560"/>
    </source>
</evidence>
<keyword evidence="13" id="KW-1185">Reference proteome</keyword>
<dbReference type="PANTHER" id="PTHR11070:SF67">
    <property type="entry name" value="DNA 3'-5' HELICASE"/>
    <property type="match status" value="1"/>
</dbReference>
<dbReference type="PANTHER" id="PTHR11070">
    <property type="entry name" value="UVRD / RECB / PCRA DNA HELICASE FAMILY MEMBER"/>
    <property type="match status" value="1"/>
</dbReference>
<organism evidence="12 13">
    <name type="scientific">Pontibacter qinzhouensis</name>
    <dbReference type="NCBI Taxonomy" id="2603253"/>
    <lineage>
        <taxon>Bacteria</taxon>
        <taxon>Pseudomonadati</taxon>
        <taxon>Bacteroidota</taxon>
        <taxon>Cytophagia</taxon>
        <taxon>Cytophagales</taxon>
        <taxon>Hymenobacteraceae</taxon>
        <taxon>Pontibacter</taxon>
    </lineage>
</organism>
<dbReference type="AlphaFoldDB" id="A0A5C8J4A4"/>
<dbReference type="Pfam" id="PF13361">
    <property type="entry name" value="UvrD_C"/>
    <property type="match status" value="1"/>
</dbReference>
<gene>
    <name evidence="12" type="ORF">FVR03_20410</name>
</gene>
<evidence type="ECO:0000256" key="1">
    <source>
        <dbReference type="ARBA" id="ARBA00022741"/>
    </source>
</evidence>
<dbReference type="PROSITE" id="PS51217">
    <property type="entry name" value="UVRD_HELICASE_CTER"/>
    <property type="match status" value="1"/>
</dbReference>
<evidence type="ECO:0000256" key="2">
    <source>
        <dbReference type="ARBA" id="ARBA00022801"/>
    </source>
</evidence>
<evidence type="ECO:0000256" key="3">
    <source>
        <dbReference type="ARBA" id="ARBA00022806"/>
    </source>
</evidence>
<sequence>MPSTFKIYSSSAGSGKTYHLTLEYLKLALHTPDPDYYRSILAITFTNDAAAEMKDRILSALRGFNDTSASEKEKAKSEQLLDAITRDLQAENPDEELEKEEVRLRAAKLFRQILYNYSDFSVSTIDSFVNKIVQAFTRELNIPHNFEVDLDSQTLVDTAVQLLLDKVTSTKGDLLSETLEQYALEKAREGRSWNTLSVDLSDFAKNLLNEQVYEAVTDLQVLTLADFKTIRADLLQAKQQIEEAVQEAASQGLAAIEQAGLTPADFYQSTRGIWGYFSKFKKEADLSYGNNYARQTVEDQKWYAGKATTATKSQIDSISGQLTELYLHLEEIKEQFAPTAALIKAVVPHLYKLSVLNELEKCLQEIKLDKNTVHISEFNKRIIDIVLQEPVPFIYERLGEKYNHILIDEFQDTSVLQWNNLLPLVDNALASGHFSMVVGDAKQAIYRWRGGEMEQILHLYKGSTERLYQNRRHGQLVRERYESVSHSLRPADLNTNYRSRAEIIDFNNELFTFVSGQHQEFGMFTAIYDENFRQQVPQGASKTGGHLQVLFTYPEDSNYKYDLHGCTRTQELYDGYTRPEILSYDESMLNLVLQLVQQGLQDGYSLKDMAILCRTNSKSKLIANFLKERRYDIISQDSLSLQFAEVVNLLIAMFRVFNRPNDTLAKSEALYLVCAVALEVIPDTPMTQRIADIARKADPQAFYDQLRVFGFDVNEKETGNLSIYELTEQLIRIFNLLDHNNECEYLFRFLDLVLEYSLKNSNNLNNFLAYWEVQKEKLSINTPKNRDAITITSIHKSKGLAYPIVIVPFADWSTEPMTRGLMWSQLPQEVSVTGQLRSVAVNISSKLETTILGPQYKTELEKTFIENLNMLYVALTRPIDRLYLIGNGKDLLEDKKAARALEGQVKNISHLLYRYLVHKNLWQPDQFCYQLASGQQQNQQHSQTNTDTTYYLEHLVTADWATRLHLKQHANNVFDFETQTKQRTLNKKLHYAISRILTASQLDQVLRQMVYEGIISEREKPDLRARLQPILLHPKLRHYFTEKVVVEHEKELLDARAYLYKPDRVVFDGEQVVLLEFKLPPPEPDHRNKLDHYAVRFKQLGYDQVRCLLYYFDTEQIMEWSYGSKTSQIGLAL</sequence>
<keyword evidence="5" id="KW-0413">Isomerase</keyword>
<evidence type="ECO:0000259" key="11">
    <source>
        <dbReference type="PROSITE" id="PS51217"/>
    </source>
</evidence>
<dbReference type="InterPro" id="IPR000212">
    <property type="entry name" value="DNA_helicase_UvrD/REP"/>
</dbReference>
<feature type="domain" description="UvrD-like helicase C-terminal" evidence="11">
    <location>
        <begin position="534"/>
        <end position="799"/>
    </location>
</feature>
<keyword evidence="2 9" id="KW-0378">Hydrolase</keyword>
<feature type="binding site" evidence="9">
    <location>
        <begin position="10"/>
        <end position="17"/>
    </location>
    <ligand>
        <name>ATP</name>
        <dbReference type="ChEBI" id="CHEBI:30616"/>
    </ligand>
</feature>
<evidence type="ECO:0000259" key="10">
    <source>
        <dbReference type="PROSITE" id="PS51198"/>
    </source>
</evidence>
<dbReference type="GO" id="GO:0043138">
    <property type="term" value="F:3'-5' DNA helicase activity"/>
    <property type="evidence" value="ECO:0007669"/>
    <property type="project" value="UniProtKB-EC"/>
</dbReference>
<accession>A0A5C8J4A4</accession>
<dbReference type="Gene3D" id="3.40.50.300">
    <property type="entry name" value="P-loop containing nucleotide triphosphate hydrolases"/>
    <property type="match status" value="4"/>
</dbReference>
<protein>
    <recommendedName>
        <fullName evidence="7">DNA 3'-5' helicase</fullName>
        <ecNumber evidence="7">5.6.2.4</ecNumber>
    </recommendedName>
</protein>